<proteinExistence type="predicted"/>
<name>A0A2S4MDH1_9BURK</name>
<gene>
    <name evidence="1" type="ORF">B0G62_10479</name>
</gene>
<dbReference type="EMBL" id="PQGA01000004">
    <property type="protein sequence ID" value="POR52782.1"/>
    <property type="molecule type" value="Genomic_DNA"/>
</dbReference>
<dbReference type="RefSeq" id="WP_103704192.1">
    <property type="nucleotide sequence ID" value="NZ_PQGA01000004.1"/>
</dbReference>
<dbReference type="AlphaFoldDB" id="A0A2S4MDH1"/>
<comment type="caution">
    <text evidence="1">The sequence shown here is derived from an EMBL/GenBank/DDBJ whole genome shotgun (WGS) entry which is preliminary data.</text>
</comment>
<dbReference type="Proteomes" id="UP000237381">
    <property type="component" value="Unassembled WGS sequence"/>
</dbReference>
<keyword evidence="2" id="KW-1185">Reference proteome</keyword>
<sequence>MLTREQIVEALKLAERAGIVLVCQGRAPGGYATRTVSAEDVAAHVVGEINLPALLNGLSPEEYEEWIRLDGGVQCYAQTKAKRRCECLAPGGTQRNAQAWKQLNETKPYCTIHGG</sequence>
<evidence type="ECO:0000313" key="2">
    <source>
        <dbReference type="Proteomes" id="UP000237381"/>
    </source>
</evidence>
<reference evidence="1 2" key="1">
    <citation type="submission" date="2018-01" db="EMBL/GenBank/DDBJ databases">
        <title>Genomic Encyclopedia of Type Strains, Phase III (KMG-III): the genomes of soil and plant-associated and newly described type strains.</title>
        <authorList>
            <person name="Whitman W."/>
        </authorList>
    </citation>
    <scope>NUCLEOTIDE SEQUENCE [LARGE SCALE GENOMIC DNA]</scope>
    <source>
        <strain evidence="1 2">JCM 18070</strain>
    </source>
</reference>
<organism evidence="1 2">
    <name type="scientific">Paraburkholderia eburnea</name>
    <dbReference type="NCBI Taxonomy" id="1189126"/>
    <lineage>
        <taxon>Bacteria</taxon>
        <taxon>Pseudomonadati</taxon>
        <taxon>Pseudomonadota</taxon>
        <taxon>Betaproteobacteria</taxon>
        <taxon>Burkholderiales</taxon>
        <taxon>Burkholderiaceae</taxon>
        <taxon>Paraburkholderia</taxon>
    </lineage>
</organism>
<evidence type="ECO:0000313" key="1">
    <source>
        <dbReference type="EMBL" id="POR52782.1"/>
    </source>
</evidence>
<accession>A0A2S4MDH1</accession>
<dbReference type="OrthoDB" id="9130756at2"/>
<protein>
    <submittedName>
        <fullName evidence="1">Uncharacterized protein</fullName>
    </submittedName>
</protein>